<dbReference type="GO" id="GO:0045892">
    <property type="term" value="P:negative regulation of DNA-templated transcription"/>
    <property type="evidence" value="ECO:0007669"/>
    <property type="project" value="TreeGrafter"/>
</dbReference>
<dbReference type="InterPro" id="IPR014757">
    <property type="entry name" value="Tscrpt_reg_IclR_C"/>
</dbReference>
<dbReference type="InterPro" id="IPR029016">
    <property type="entry name" value="GAF-like_dom_sf"/>
</dbReference>
<feature type="domain" description="IclR-ED" evidence="5">
    <location>
        <begin position="87"/>
        <end position="270"/>
    </location>
</feature>
<sequence length="270" mass="29702">MTSLPPTAPVTAGESEGEQEGRLVSALARGIGILGCFSTTVQELSGKELMELTGLPKPTLFRLLDTLCELGLLRYSERLSKYVPGLGLLNLAAPALARMTIRQLARPLMQELADHIEGQVQLLAGIGTNLSYVEVAQGAGSQLFRSEIGMRVSLSRTASGRAYLLMLSESERKAWLDGFARRDPSRKEWLDERLATAQRDLSEHGFSRSYGDLHREIETIAVPMQKRRDGEAWVLAAAVPIYSEQCRRLKEDLGPRLLTLLRNVEASLGA</sequence>
<dbReference type="PANTHER" id="PTHR30136:SF33">
    <property type="entry name" value="TRANSCRIPTIONAL REGULATORY PROTEIN"/>
    <property type="match status" value="1"/>
</dbReference>
<feature type="domain" description="HTH iclR-type" evidence="4">
    <location>
        <begin position="24"/>
        <end position="86"/>
    </location>
</feature>
<evidence type="ECO:0000313" key="7">
    <source>
        <dbReference type="Proteomes" id="UP000253772"/>
    </source>
</evidence>
<dbReference type="Gene3D" id="3.30.450.40">
    <property type="match status" value="1"/>
</dbReference>
<evidence type="ECO:0000256" key="2">
    <source>
        <dbReference type="ARBA" id="ARBA00023125"/>
    </source>
</evidence>
<proteinExistence type="predicted"/>
<dbReference type="SMART" id="SM00346">
    <property type="entry name" value="HTH_ICLR"/>
    <property type="match status" value="1"/>
</dbReference>
<dbReference type="InterPro" id="IPR050707">
    <property type="entry name" value="HTH_MetabolicPath_Reg"/>
</dbReference>
<evidence type="ECO:0000256" key="1">
    <source>
        <dbReference type="ARBA" id="ARBA00023015"/>
    </source>
</evidence>
<keyword evidence="1" id="KW-0805">Transcription regulation</keyword>
<reference evidence="6 7" key="1">
    <citation type="submission" date="2019-03" db="EMBL/GenBank/DDBJ databases">
        <title>Comparative insights into the high quality Complete genome sequence of highly metal resistant Cupriavidus metallidurans strain BS1 isolated from a gold-copper mine.</title>
        <authorList>
            <person name="Mazhar H.S."/>
            <person name="Rensing C."/>
        </authorList>
    </citation>
    <scope>NUCLEOTIDE SEQUENCE [LARGE SCALE GENOMIC DNA]</scope>
    <source>
        <strain evidence="6 7">BS1</strain>
    </source>
</reference>
<dbReference type="InterPro" id="IPR036388">
    <property type="entry name" value="WH-like_DNA-bd_sf"/>
</dbReference>
<accession>A0A482IYS9</accession>
<keyword evidence="2" id="KW-0238">DNA-binding</keyword>
<gene>
    <name evidence="6" type="ORF">DDF84_025980</name>
</gene>
<protein>
    <submittedName>
        <fullName evidence="6">IclR family transcriptional regulator</fullName>
    </submittedName>
</protein>
<dbReference type="Pfam" id="PF09339">
    <property type="entry name" value="HTH_IclR"/>
    <property type="match status" value="1"/>
</dbReference>
<organism evidence="6 7">
    <name type="scientific">Cupriavidus metallidurans</name>
    <dbReference type="NCBI Taxonomy" id="119219"/>
    <lineage>
        <taxon>Bacteria</taxon>
        <taxon>Pseudomonadati</taxon>
        <taxon>Pseudomonadota</taxon>
        <taxon>Betaproteobacteria</taxon>
        <taxon>Burkholderiales</taxon>
        <taxon>Burkholderiaceae</taxon>
        <taxon>Cupriavidus</taxon>
    </lineage>
</organism>
<dbReference type="InterPro" id="IPR036390">
    <property type="entry name" value="WH_DNA-bd_sf"/>
</dbReference>
<dbReference type="EMBL" id="CP037901">
    <property type="protein sequence ID" value="QBP13096.1"/>
    <property type="molecule type" value="Genomic_DNA"/>
</dbReference>
<dbReference type="SUPFAM" id="SSF46785">
    <property type="entry name" value="Winged helix' DNA-binding domain"/>
    <property type="match status" value="1"/>
</dbReference>
<name>A0A482IYS9_9BURK</name>
<dbReference type="GO" id="GO:0003700">
    <property type="term" value="F:DNA-binding transcription factor activity"/>
    <property type="evidence" value="ECO:0007669"/>
    <property type="project" value="TreeGrafter"/>
</dbReference>
<dbReference type="RefSeq" id="WP_024570946.1">
    <property type="nucleotide sequence ID" value="NZ_CP037901.1"/>
</dbReference>
<dbReference type="InterPro" id="IPR005471">
    <property type="entry name" value="Tscrpt_reg_IclR_N"/>
</dbReference>
<evidence type="ECO:0000313" key="6">
    <source>
        <dbReference type="EMBL" id="QBP13096.1"/>
    </source>
</evidence>
<dbReference type="PANTHER" id="PTHR30136">
    <property type="entry name" value="HELIX-TURN-HELIX TRANSCRIPTIONAL REGULATOR, ICLR FAMILY"/>
    <property type="match status" value="1"/>
</dbReference>
<evidence type="ECO:0000256" key="3">
    <source>
        <dbReference type="ARBA" id="ARBA00023163"/>
    </source>
</evidence>
<evidence type="ECO:0000259" key="5">
    <source>
        <dbReference type="PROSITE" id="PS51078"/>
    </source>
</evidence>
<dbReference type="PROSITE" id="PS51078">
    <property type="entry name" value="ICLR_ED"/>
    <property type="match status" value="1"/>
</dbReference>
<dbReference type="GO" id="GO:0003677">
    <property type="term" value="F:DNA binding"/>
    <property type="evidence" value="ECO:0007669"/>
    <property type="project" value="UniProtKB-KW"/>
</dbReference>
<dbReference type="AlphaFoldDB" id="A0A482IYS9"/>
<dbReference type="Proteomes" id="UP000253772">
    <property type="component" value="Chromosome c2"/>
</dbReference>
<dbReference type="SUPFAM" id="SSF55781">
    <property type="entry name" value="GAF domain-like"/>
    <property type="match status" value="1"/>
</dbReference>
<dbReference type="Gene3D" id="1.10.10.10">
    <property type="entry name" value="Winged helix-like DNA-binding domain superfamily/Winged helix DNA-binding domain"/>
    <property type="match status" value="1"/>
</dbReference>
<keyword evidence="3" id="KW-0804">Transcription</keyword>
<evidence type="ECO:0000259" key="4">
    <source>
        <dbReference type="PROSITE" id="PS51077"/>
    </source>
</evidence>
<dbReference type="OrthoDB" id="5401369at2"/>
<dbReference type="Pfam" id="PF01614">
    <property type="entry name" value="IclR_C"/>
    <property type="match status" value="1"/>
</dbReference>
<dbReference type="PROSITE" id="PS51077">
    <property type="entry name" value="HTH_ICLR"/>
    <property type="match status" value="1"/>
</dbReference>